<feature type="transmembrane region" description="Helical" evidence="1">
    <location>
        <begin position="36"/>
        <end position="54"/>
    </location>
</feature>
<feature type="transmembrane region" description="Helical" evidence="1">
    <location>
        <begin position="1691"/>
        <end position="1710"/>
    </location>
</feature>
<proteinExistence type="predicted"/>
<feature type="transmembrane region" description="Helical" evidence="1">
    <location>
        <begin position="1652"/>
        <end position="1685"/>
    </location>
</feature>
<evidence type="ECO:0000256" key="1">
    <source>
        <dbReference type="SAM" id="Phobius"/>
    </source>
</evidence>
<feature type="transmembrane region" description="Helical" evidence="1">
    <location>
        <begin position="1367"/>
        <end position="1391"/>
    </location>
</feature>
<dbReference type="EMBL" id="JAPDFW010000092">
    <property type="protein sequence ID" value="KAJ5071001.1"/>
    <property type="molecule type" value="Genomic_DNA"/>
</dbReference>
<sequence length="1890" mass="214802">MRKCCGIVYNKQTKTCGKLRSPYLLDLVGDRVKSRLLTITIFLSVFTFAGYTLFWEVMNRPEKLETAPFKPTKVEVIKLPSTDATIGVPLSSQPSIQVYGQDGKRGVEGVLVNAKAYYYDPNQAKRFEAVYLEDLLSDEYIEEDVALTTMNQLKIYQPILSGTTYSYSNEEGVANFDNLTFAAAYPGINIIYFESNGTLSDIEILITVKGTVSSIEFSSNPPENITIGESFLNQPIYATIKDTTGELLSGKYLRIFALNDLEIFGDFMNQRFYLMGKEILGPSDDDGIITIDINVTATNTKKLFFQVACEGNLMNWVYSEDNFYQSTKILTNVDSVNIITQPYPTNISEDEAFETQPVVEVLDSNGFGIAGKRVIAMISTQLNSTLPYFISDLPEEETKHLINAISTETDSNGRATFQNLAFSMDGSTNQSKPFGITFVCDGVSSSETNLIYVKSKVDHIKILGDTFVFDFLFDPDEEWPPNSDNVTQPGLMHPSLQIRVLDSQDNPVSGKVPHFRTINTYDQNDSVVVIQTIDTVSDFDGICSTEILARSAANGTNEFRIEITIDDLAIDLGVNLSLTVFQSSTNIAPITVRVLDFARRPLPNNDIYILFSTPSNLLMTIFPYWLYVTTNSSGIAVLDNLIIEGYNITGSFVLSGVYDRHYICYSKDIKIDIRTPVTKMELLQAPLQSKATNFFTNGNFKIRALDQYSNPVANKTAIFYVYYYPTFVSYMTLSAFLTSGGSANLVENRITNERQFFGFQTSDKTDDNGTVEFDNFIFYQPGIYKYFFMVDGIFMEGFEGYHNLQISNVASSLTYVQIPYIGTPTLNREFDYFPILALIDESSNYMDLQRVKLKTYVEGLDEDEYTITFYCGDEHTDTSPDKDCYSYEYTYSGLMYFYDFMIVEFESPDPCFQLYFVFAEGESYEIYSGLTPKICMQNYITNVTALSDISSYLTIESYSESAAILQTETLLGSYISGLAPDVTLVDKPPGFIYCSWSWQYFSTDDQGQCYIWILLHEGCVTGKYSFVASIGGVNASTLFYVELSDKAAYIDIVEYENQTSVNATVGEYIPESYEVVVKIYTKSELNGKSVTAFVSGYHSDNSEMACASNATVPDDTFVQLDPYHSTQITKSNNFVLLFQYYGTESSMGTAVFNLLKFTAGISGFYCVKFKADDKITPTGIHVNLTNDVVGVNVLITPSKKTKTGEPFPQQPKVKAVSINGTGLANKTISVEFNGSCLGGSITYEDNTKTDSNGEYQFTDLIVSGNGGDCQLIFVCDGIHSINESNFAVIGLTQPSFSYIGKWKTIIALTVLALIPLFFFNEAKTANIFLVIGFLACGVPEFFGYVALEKLSFKQDQDGDNPYLQLVTSLFIICINVLALLFGINAILGIFMKRKWQFHDRKTIAYIKFVKHLFKKDEDAMFANQIGEVDIFDSEIETESEIELDNLGNKVKRTRDNFKPKDEKSVQKGMLASLGDMLLSTRSRLVTWLAPREKTQHHKFEPSCSFFYPQRLLLALSLSILLLIYFVAGAFLLIEWFVFYLKKWRDDIYSYQNKLDYIIQLINESILYTVTRSSSLNPAKIKSVPDSVSNLFRVSESQITRLINIMKFSGRFCAIVLFLVMLFIWWLIFRLYRRRIMWMRQGVRFGKHRPNTGRATSFAGLAAAHFTYGFVVLWLITASIVSTLLYFPFFDIIWFLFKWFFYIFMVGFFLLRIWEIMMAVFVRRNSVVQPKWFASAEFIWTILNFFYGVAFASARVFRVLYYTLFHYVRVDLDTLHNIRFLKRAFRSYVGMIYMDHIHNNPIRFTFGNMFTRILKDKNKKRLQLAKRSVGCCKKIPDEQIDQIEDQIEPKPEFILHQKVKSRFLVLLTLSRNPNLVKWRKNNLPNSNVNLK</sequence>
<feature type="transmembrane region" description="Helical" evidence="1">
    <location>
        <begin position="1607"/>
        <end position="1631"/>
    </location>
</feature>
<gene>
    <name evidence="2" type="ORF">M0811_01983</name>
</gene>
<organism evidence="2 3">
    <name type="scientific">Anaeramoeba ignava</name>
    <name type="common">Anaerobic marine amoeba</name>
    <dbReference type="NCBI Taxonomy" id="1746090"/>
    <lineage>
        <taxon>Eukaryota</taxon>
        <taxon>Metamonada</taxon>
        <taxon>Anaeramoebidae</taxon>
        <taxon>Anaeramoeba</taxon>
    </lineage>
</organism>
<dbReference type="GO" id="GO:0038023">
    <property type="term" value="F:signaling receptor activity"/>
    <property type="evidence" value="ECO:0007669"/>
    <property type="project" value="InterPro"/>
</dbReference>
<feature type="transmembrane region" description="Helical" evidence="1">
    <location>
        <begin position="1511"/>
        <end position="1538"/>
    </location>
</feature>
<reference evidence="2" key="1">
    <citation type="submission" date="2022-10" db="EMBL/GenBank/DDBJ databases">
        <title>Novel sulphate-reducing endosymbionts in the free-living metamonad Anaeramoeba.</title>
        <authorList>
            <person name="Jerlstrom-Hultqvist J."/>
            <person name="Cepicka I."/>
            <person name="Gallot-Lavallee L."/>
            <person name="Salas-Leiva D."/>
            <person name="Curtis B.A."/>
            <person name="Zahonova K."/>
            <person name="Pipaliya S."/>
            <person name="Dacks J."/>
            <person name="Roger A.J."/>
        </authorList>
    </citation>
    <scope>NUCLEOTIDE SEQUENCE</scope>
    <source>
        <strain evidence="2">BMAN</strain>
    </source>
</reference>
<evidence type="ECO:0000313" key="3">
    <source>
        <dbReference type="Proteomes" id="UP001149090"/>
    </source>
</evidence>
<comment type="caution">
    <text evidence="2">The sequence shown here is derived from an EMBL/GenBank/DDBJ whole genome shotgun (WGS) entry which is preliminary data.</text>
</comment>
<feature type="transmembrane region" description="Helical" evidence="1">
    <location>
        <begin position="1731"/>
        <end position="1753"/>
    </location>
</feature>
<protein>
    <submittedName>
        <fullName evidence="2">Uncharacterized protein</fullName>
    </submittedName>
</protein>
<keyword evidence="1" id="KW-0812">Transmembrane</keyword>
<dbReference type="Proteomes" id="UP001149090">
    <property type="component" value="Unassembled WGS sequence"/>
</dbReference>
<dbReference type="OrthoDB" id="2376984at2759"/>
<keyword evidence="1" id="KW-0472">Membrane</keyword>
<dbReference type="InterPro" id="IPR026612">
    <property type="entry name" value="STRA6-like"/>
</dbReference>
<evidence type="ECO:0000313" key="2">
    <source>
        <dbReference type="EMBL" id="KAJ5071001.1"/>
    </source>
</evidence>
<dbReference type="Pfam" id="PF14752">
    <property type="entry name" value="RBP_receptor"/>
    <property type="match status" value="1"/>
</dbReference>
<keyword evidence="1" id="KW-1133">Transmembrane helix</keyword>
<accession>A0A9Q0LD70</accession>
<feature type="transmembrane region" description="Helical" evidence="1">
    <location>
        <begin position="1327"/>
        <end position="1347"/>
    </location>
</feature>
<keyword evidence="3" id="KW-1185">Reference proteome</keyword>
<feature type="transmembrane region" description="Helical" evidence="1">
    <location>
        <begin position="1302"/>
        <end position="1320"/>
    </location>
</feature>
<name>A0A9Q0LD70_ANAIG</name>